<evidence type="ECO:0000313" key="3">
    <source>
        <dbReference type="Proteomes" id="UP000279275"/>
    </source>
</evidence>
<dbReference type="Proteomes" id="UP000279275">
    <property type="component" value="Unassembled WGS sequence"/>
</dbReference>
<dbReference type="PANTHER" id="PTHR43760">
    <property type="entry name" value="ENDORIBONUCLEASE-RELATED"/>
    <property type="match status" value="1"/>
</dbReference>
<dbReference type="OrthoDB" id="9806229at2"/>
<dbReference type="CDD" id="cd02199">
    <property type="entry name" value="YjgF_YER057c_UK114_like_1"/>
    <property type="match status" value="1"/>
</dbReference>
<evidence type="ECO:0000259" key="1">
    <source>
        <dbReference type="Pfam" id="PF14588"/>
    </source>
</evidence>
<organism evidence="2 3">
    <name type="scientific">Nocardia stercoris</name>
    <dbReference type="NCBI Taxonomy" id="2483361"/>
    <lineage>
        <taxon>Bacteria</taxon>
        <taxon>Bacillati</taxon>
        <taxon>Actinomycetota</taxon>
        <taxon>Actinomycetes</taxon>
        <taxon>Mycobacteriales</taxon>
        <taxon>Nocardiaceae</taxon>
        <taxon>Nocardia</taxon>
    </lineage>
</organism>
<dbReference type="InterPro" id="IPR035959">
    <property type="entry name" value="RutC-like_sf"/>
</dbReference>
<proteinExistence type="predicted"/>
<keyword evidence="3" id="KW-1185">Reference proteome</keyword>
<dbReference type="SUPFAM" id="SSF55298">
    <property type="entry name" value="YjgF-like"/>
    <property type="match status" value="1"/>
</dbReference>
<sequence>MGAATDWAANLDRLGLKLPEVAAPAGAYIPAVRSGSMVYTSGQLPFVDGALSVTGKVGADVSLETAKDAAAQCALNALAAVHGLVGLDEVVRIVKVVGFVASAPGFTDQPLVINGASELLGEIFGDAGVHARSAVGVFELPKGTPVEVELIAEVR</sequence>
<dbReference type="Gene3D" id="3.30.1330.40">
    <property type="entry name" value="RutC-like"/>
    <property type="match status" value="1"/>
</dbReference>
<feature type="domain" description="Endoribonuclease L-PSP/chorismate mutase-like" evidence="1">
    <location>
        <begin position="13"/>
        <end position="142"/>
    </location>
</feature>
<accession>A0A3M2KWC8</accession>
<dbReference type="Pfam" id="PF14588">
    <property type="entry name" value="YjgF_endoribonc"/>
    <property type="match status" value="1"/>
</dbReference>
<protein>
    <submittedName>
        <fullName evidence="2">RidA family protein</fullName>
    </submittedName>
</protein>
<dbReference type="InterPro" id="IPR013813">
    <property type="entry name" value="Endoribo_LPSP/chorism_mut-like"/>
</dbReference>
<dbReference type="PANTHER" id="PTHR43760:SF1">
    <property type="entry name" value="ENDORIBONUCLEASE L-PSP_CHORISMATE MUTASE-LIKE DOMAIN-CONTAINING PROTEIN"/>
    <property type="match status" value="1"/>
</dbReference>
<dbReference type="AlphaFoldDB" id="A0A3M2KWC8"/>
<name>A0A3M2KWC8_9NOCA</name>
<gene>
    <name evidence="2" type="ORF">EBN03_26665</name>
</gene>
<comment type="caution">
    <text evidence="2">The sequence shown here is derived from an EMBL/GenBank/DDBJ whole genome shotgun (WGS) entry which is preliminary data.</text>
</comment>
<dbReference type="RefSeq" id="WP_122190875.1">
    <property type="nucleotide sequence ID" value="NZ_RFFH01000015.1"/>
</dbReference>
<evidence type="ECO:0000313" key="2">
    <source>
        <dbReference type="EMBL" id="RMI29314.1"/>
    </source>
</evidence>
<dbReference type="EMBL" id="RFFH01000015">
    <property type="protein sequence ID" value="RMI29314.1"/>
    <property type="molecule type" value="Genomic_DNA"/>
</dbReference>
<reference evidence="2 3" key="1">
    <citation type="submission" date="2018-10" db="EMBL/GenBank/DDBJ databases">
        <title>Isolation from cow dung.</title>
        <authorList>
            <person name="Ling L."/>
        </authorList>
    </citation>
    <scope>NUCLEOTIDE SEQUENCE [LARGE SCALE GENOMIC DNA]</scope>
    <source>
        <strain evidence="2 3">NEAU-LL90</strain>
    </source>
</reference>